<reference evidence="2" key="1">
    <citation type="journal article" date="2023" name="J. Hazard. Mater.">
        <title>Anaerobic biodegradation of pyrene and benzo[a]pyrene by a new sulfate-reducing Desulforamulus aquiferis strain DSA.</title>
        <authorList>
            <person name="Zhang Z."/>
            <person name="Sun J."/>
            <person name="Gong X."/>
            <person name="Wang C."/>
            <person name="Wang H."/>
        </authorList>
    </citation>
    <scope>NUCLEOTIDE SEQUENCE</scope>
    <source>
        <strain evidence="2">DSA</strain>
    </source>
</reference>
<organism evidence="2 3">
    <name type="scientific">Desulforamulus aquiferis</name>
    <dbReference type="NCBI Taxonomy" id="1397668"/>
    <lineage>
        <taxon>Bacteria</taxon>
        <taxon>Bacillati</taxon>
        <taxon>Bacillota</taxon>
        <taxon>Clostridia</taxon>
        <taxon>Eubacteriales</taxon>
        <taxon>Peptococcaceae</taxon>
        <taxon>Desulforamulus</taxon>
    </lineage>
</organism>
<keyword evidence="1" id="KW-0472">Membrane</keyword>
<dbReference type="RefSeq" id="WP_304542105.1">
    <property type="nucleotide sequence ID" value="NZ_JARPTC010000009.1"/>
</dbReference>
<dbReference type="EMBL" id="JARPTC010000009">
    <property type="protein sequence ID" value="MDO7786992.1"/>
    <property type="molecule type" value="Genomic_DNA"/>
</dbReference>
<proteinExistence type="predicted"/>
<dbReference type="AlphaFoldDB" id="A0AAW7ZBD1"/>
<comment type="caution">
    <text evidence="2">The sequence shown here is derived from an EMBL/GenBank/DDBJ whole genome shotgun (WGS) entry which is preliminary data.</text>
</comment>
<accession>A0AAW7ZBD1</accession>
<evidence type="ECO:0000313" key="2">
    <source>
        <dbReference type="EMBL" id="MDO7786992.1"/>
    </source>
</evidence>
<keyword evidence="3" id="KW-1185">Reference proteome</keyword>
<sequence>MESMLEFYSGLTRTELLIMFLAVTAALAAIVVGFGRKYKE</sequence>
<protein>
    <submittedName>
        <fullName evidence="2">Uncharacterized protein</fullName>
    </submittedName>
</protein>
<reference evidence="2" key="2">
    <citation type="submission" date="2023-03" db="EMBL/GenBank/DDBJ databases">
        <authorList>
            <person name="Zhang Z."/>
        </authorList>
    </citation>
    <scope>NUCLEOTIDE SEQUENCE</scope>
    <source>
        <strain evidence="2">DSA</strain>
    </source>
</reference>
<evidence type="ECO:0000313" key="3">
    <source>
        <dbReference type="Proteomes" id="UP001172911"/>
    </source>
</evidence>
<name>A0AAW7ZBD1_9FIRM</name>
<gene>
    <name evidence="2" type="ORF">P6N53_07155</name>
</gene>
<keyword evidence="1" id="KW-0812">Transmembrane</keyword>
<feature type="transmembrane region" description="Helical" evidence="1">
    <location>
        <begin position="16"/>
        <end position="35"/>
    </location>
</feature>
<evidence type="ECO:0000256" key="1">
    <source>
        <dbReference type="SAM" id="Phobius"/>
    </source>
</evidence>
<dbReference type="Proteomes" id="UP001172911">
    <property type="component" value="Unassembled WGS sequence"/>
</dbReference>
<keyword evidence="1" id="KW-1133">Transmembrane helix</keyword>